<protein>
    <submittedName>
        <fullName evidence="1">Uncharacterized protein</fullName>
    </submittedName>
</protein>
<sequence length="232" mass="25783">MPAHLTDYDFAAIPEEIYVDGTRRQGRFKDEILEQVALACNGTDRLSGCVVQCPGIPDMYGYERVVYAAGALQGITQLFVAAQKLIKHVDGHIVPTATCFEPVTVPYCRELYKKRGQELFTVGMQAHELCWTDAAPIPPTNEVVRSFLDRAVAQYGARSILYISFGSLFFPLTTPELVEALIDTLLTLEQPFPFVFALGGELASLPDELIKRVNASGKRPICPFWVKQRAIL</sequence>
<dbReference type="AlphaFoldDB" id="A0AAD7CQ08"/>
<dbReference type="SUPFAM" id="SSF53756">
    <property type="entry name" value="UDP-Glycosyltransferase/glycogen phosphorylase"/>
    <property type="match status" value="1"/>
</dbReference>
<evidence type="ECO:0000313" key="2">
    <source>
        <dbReference type="Proteomes" id="UP001221757"/>
    </source>
</evidence>
<evidence type="ECO:0000313" key="1">
    <source>
        <dbReference type="EMBL" id="KAJ7653744.1"/>
    </source>
</evidence>
<dbReference type="Gene3D" id="3.40.50.2000">
    <property type="entry name" value="Glycogen Phosphorylase B"/>
    <property type="match status" value="1"/>
</dbReference>
<accession>A0AAD7CQ08</accession>
<reference evidence="1" key="1">
    <citation type="submission" date="2023-03" db="EMBL/GenBank/DDBJ databases">
        <title>Massive genome expansion in bonnet fungi (Mycena s.s.) driven by repeated elements and novel gene families across ecological guilds.</title>
        <authorList>
            <consortium name="Lawrence Berkeley National Laboratory"/>
            <person name="Harder C.B."/>
            <person name="Miyauchi S."/>
            <person name="Viragh M."/>
            <person name="Kuo A."/>
            <person name="Thoen E."/>
            <person name="Andreopoulos B."/>
            <person name="Lu D."/>
            <person name="Skrede I."/>
            <person name="Drula E."/>
            <person name="Henrissat B."/>
            <person name="Morin E."/>
            <person name="Kohler A."/>
            <person name="Barry K."/>
            <person name="LaButti K."/>
            <person name="Morin E."/>
            <person name="Salamov A."/>
            <person name="Lipzen A."/>
            <person name="Mereny Z."/>
            <person name="Hegedus B."/>
            <person name="Baldrian P."/>
            <person name="Stursova M."/>
            <person name="Weitz H."/>
            <person name="Taylor A."/>
            <person name="Grigoriev I.V."/>
            <person name="Nagy L.G."/>
            <person name="Martin F."/>
            <person name="Kauserud H."/>
        </authorList>
    </citation>
    <scope>NUCLEOTIDE SEQUENCE</scope>
    <source>
        <strain evidence="1">CBHHK067</strain>
    </source>
</reference>
<dbReference type="EMBL" id="JARKIE010000332">
    <property type="protein sequence ID" value="KAJ7653744.1"/>
    <property type="molecule type" value="Genomic_DNA"/>
</dbReference>
<name>A0AAD7CQ08_MYCRO</name>
<keyword evidence="2" id="KW-1185">Reference proteome</keyword>
<comment type="caution">
    <text evidence="1">The sequence shown here is derived from an EMBL/GenBank/DDBJ whole genome shotgun (WGS) entry which is preliminary data.</text>
</comment>
<gene>
    <name evidence="1" type="ORF">B0H17DRAFT_394627</name>
</gene>
<organism evidence="1 2">
    <name type="scientific">Mycena rosella</name>
    <name type="common">Pink bonnet</name>
    <name type="synonym">Agaricus rosellus</name>
    <dbReference type="NCBI Taxonomy" id="1033263"/>
    <lineage>
        <taxon>Eukaryota</taxon>
        <taxon>Fungi</taxon>
        <taxon>Dikarya</taxon>
        <taxon>Basidiomycota</taxon>
        <taxon>Agaricomycotina</taxon>
        <taxon>Agaricomycetes</taxon>
        <taxon>Agaricomycetidae</taxon>
        <taxon>Agaricales</taxon>
        <taxon>Marasmiineae</taxon>
        <taxon>Mycenaceae</taxon>
        <taxon>Mycena</taxon>
    </lineage>
</organism>
<proteinExistence type="predicted"/>
<dbReference type="Proteomes" id="UP001221757">
    <property type="component" value="Unassembled WGS sequence"/>
</dbReference>